<evidence type="ECO:0000313" key="1">
    <source>
        <dbReference type="EMBL" id="MFC1406462.1"/>
    </source>
</evidence>
<organism evidence="1 2">
    <name type="scientific">Streptacidiphilus cavernicola</name>
    <dbReference type="NCBI Taxonomy" id="3342716"/>
    <lineage>
        <taxon>Bacteria</taxon>
        <taxon>Bacillati</taxon>
        <taxon>Actinomycetota</taxon>
        <taxon>Actinomycetes</taxon>
        <taxon>Kitasatosporales</taxon>
        <taxon>Streptomycetaceae</taxon>
        <taxon>Streptacidiphilus</taxon>
    </lineage>
</organism>
<accession>A0ABV6UYI0</accession>
<keyword evidence="2" id="KW-1185">Reference proteome</keyword>
<reference evidence="1 2" key="1">
    <citation type="submission" date="2024-09" db="EMBL/GenBank/DDBJ databases">
        <authorList>
            <person name="Lee S.D."/>
        </authorList>
    </citation>
    <scope>NUCLEOTIDE SEQUENCE [LARGE SCALE GENOMIC DNA]</scope>
    <source>
        <strain evidence="1 2">N1-5</strain>
    </source>
</reference>
<protein>
    <submittedName>
        <fullName evidence="1">Uncharacterized protein</fullName>
    </submittedName>
</protein>
<dbReference type="Proteomes" id="UP001592528">
    <property type="component" value="Unassembled WGS sequence"/>
</dbReference>
<dbReference type="RefSeq" id="WP_157623971.1">
    <property type="nucleotide sequence ID" value="NZ_JBHEZZ010000029.1"/>
</dbReference>
<sequence>MNASLAAVIGAAVGALGGLGGGLVSAFGQGRQLRQQHMADRRQWKQEMRQAAYKELLTAAKQLSNALWASSDKLQDQAATVADWQAGYGEVHASWTRFSAAAAAVNIAGPRAVAEAADTLRHAMYEWEMLCTTWTRTAVRRQAAHAADFYPRFEAAAEAKRPSDRAFQVAARSALDTES</sequence>
<evidence type="ECO:0000313" key="2">
    <source>
        <dbReference type="Proteomes" id="UP001592528"/>
    </source>
</evidence>
<proteinExistence type="predicted"/>
<gene>
    <name evidence="1" type="ORF">ACEZDJ_34725</name>
</gene>
<name>A0ABV6UYI0_9ACTN</name>
<comment type="caution">
    <text evidence="1">The sequence shown here is derived from an EMBL/GenBank/DDBJ whole genome shotgun (WGS) entry which is preliminary data.</text>
</comment>
<dbReference type="EMBL" id="JBHEZZ010000029">
    <property type="protein sequence ID" value="MFC1406462.1"/>
    <property type="molecule type" value="Genomic_DNA"/>
</dbReference>